<feature type="transmembrane region" description="Helical" evidence="1">
    <location>
        <begin position="133"/>
        <end position="157"/>
    </location>
</feature>
<dbReference type="InterPro" id="IPR005240">
    <property type="entry name" value="DUF389"/>
</dbReference>
<proteinExistence type="predicted"/>
<keyword evidence="1" id="KW-1133">Transmembrane helix</keyword>
<name>A0AAE3LJM0_9BACT</name>
<evidence type="ECO:0000313" key="3">
    <source>
        <dbReference type="Proteomes" id="UP001209317"/>
    </source>
</evidence>
<sequence>MPNFISNTRFGLISRYIRRQVLLFREEADEITHHEIVENAQYRGYNLWILAFSMVLASIGLITNSVAAIIGAMIISPLMGPIFAFAYALAIRDVSLKRKSIFNWIVMVFVSLLSSSIFFLINPFGKSTPLLNAFTQASFFDIMLAFFGGMAGFIGLIKKEGTKIIAGVAVATACMPPLCTAAYGIAHADLSYFAGGMYFFLINCVFIGWGTYFLARLIYHGKRVKNEKLLANYKVWLWNIFTVLMLAPALWISYNKWHAQYDTSLETMGEINNERIIKLENKINQMDAVIHRLQKQSNGKR</sequence>
<feature type="transmembrane region" description="Helical" evidence="1">
    <location>
        <begin position="68"/>
        <end position="89"/>
    </location>
</feature>
<feature type="transmembrane region" description="Helical" evidence="1">
    <location>
        <begin position="164"/>
        <end position="186"/>
    </location>
</feature>
<feature type="transmembrane region" description="Helical" evidence="1">
    <location>
        <begin position="192"/>
        <end position="215"/>
    </location>
</feature>
<evidence type="ECO:0000256" key="1">
    <source>
        <dbReference type="SAM" id="Phobius"/>
    </source>
</evidence>
<feature type="transmembrane region" description="Helical" evidence="1">
    <location>
        <begin position="236"/>
        <end position="254"/>
    </location>
</feature>
<dbReference type="Proteomes" id="UP001209317">
    <property type="component" value="Unassembled WGS sequence"/>
</dbReference>
<dbReference type="EMBL" id="JAOTPL010000005">
    <property type="protein sequence ID" value="MCU7693897.1"/>
    <property type="molecule type" value="Genomic_DNA"/>
</dbReference>
<keyword evidence="1" id="KW-0472">Membrane</keyword>
<gene>
    <name evidence="2" type="ORF">OD355_05125</name>
</gene>
<keyword evidence="1" id="KW-0812">Transmembrane</keyword>
<dbReference type="AlphaFoldDB" id="A0AAE3LJM0"/>
<dbReference type="Pfam" id="PF04087">
    <property type="entry name" value="DUF389"/>
    <property type="match status" value="1"/>
</dbReference>
<reference evidence="2" key="1">
    <citation type="submission" date="2022-10" db="EMBL/GenBank/DDBJ databases">
        <authorList>
            <person name="Kim H.S."/>
            <person name="Kim J.-S."/>
            <person name="Suh M.K."/>
            <person name="Eom M.K."/>
            <person name="Lee J.-S."/>
        </authorList>
    </citation>
    <scope>NUCLEOTIDE SEQUENCE</scope>
    <source>
        <strain evidence="2">LIP-5</strain>
    </source>
</reference>
<keyword evidence="3" id="KW-1185">Reference proteome</keyword>
<feature type="transmembrane region" description="Helical" evidence="1">
    <location>
        <begin position="101"/>
        <end position="121"/>
    </location>
</feature>
<comment type="caution">
    <text evidence="2">The sequence shown here is derived from an EMBL/GenBank/DDBJ whole genome shotgun (WGS) entry which is preliminary data.</text>
</comment>
<dbReference type="RefSeq" id="WP_263037385.1">
    <property type="nucleotide sequence ID" value="NZ_JAOTPL010000005.1"/>
</dbReference>
<feature type="transmembrane region" description="Helical" evidence="1">
    <location>
        <begin position="45"/>
        <end position="62"/>
    </location>
</feature>
<evidence type="ECO:0000313" key="2">
    <source>
        <dbReference type="EMBL" id="MCU7693897.1"/>
    </source>
</evidence>
<organism evidence="2 3">
    <name type="scientific">Haoranjiania flava</name>
    <dbReference type="NCBI Taxonomy" id="1856322"/>
    <lineage>
        <taxon>Bacteria</taxon>
        <taxon>Pseudomonadati</taxon>
        <taxon>Bacteroidota</taxon>
        <taxon>Chitinophagia</taxon>
        <taxon>Chitinophagales</taxon>
        <taxon>Chitinophagaceae</taxon>
        <taxon>Haoranjiania</taxon>
    </lineage>
</organism>
<protein>
    <submittedName>
        <fullName evidence="2">DUF389 domain-containing protein</fullName>
    </submittedName>
</protein>
<accession>A0AAE3LJM0</accession>
<dbReference type="PANTHER" id="PTHR20992:SF9">
    <property type="entry name" value="AT15442P-RELATED"/>
    <property type="match status" value="1"/>
</dbReference>
<dbReference type="PANTHER" id="PTHR20992">
    <property type="entry name" value="AT15442P-RELATED"/>
    <property type="match status" value="1"/>
</dbReference>